<feature type="transmembrane region" description="Helical" evidence="1">
    <location>
        <begin position="146"/>
        <end position="170"/>
    </location>
</feature>
<reference evidence="2" key="1">
    <citation type="submission" date="2019-09" db="EMBL/GenBank/DDBJ databases">
        <title>Genomic analysis of Haloferax sp. CBA1149.</title>
        <authorList>
            <person name="Roh S.W."/>
        </authorList>
    </citation>
    <scope>NUCLEOTIDE SEQUENCE</scope>
    <source>
        <strain evidence="2">CBA1149</strain>
    </source>
</reference>
<dbReference type="EMBL" id="VZUS01000001">
    <property type="protein sequence ID" value="KAB1188944.1"/>
    <property type="molecule type" value="Genomic_DNA"/>
</dbReference>
<feature type="transmembrane region" description="Helical" evidence="1">
    <location>
        <begin position="177"/>
        <end position="193"/>
    </location>
</feature>
<feature type="transmembrane region" description="Helical" evidence="1">
    <location>
        <begin position="229"/>
        <end position="250"/>
    </location>
</feature>
<name>A0A643K0L7_9EURY</name>
<feature type="transmembrane region" description="Helical" evidence="1">
    <location>
        <begin position="114"/>
        <end position="134"/>
    </location>
</feature>
<dbReference type="PANTHER" id="PTHR43229">
    <property type="entry name" value="NODULATION PROTEIN J"/>
    <property type="match status" value="1"/>
</dbReference>
<sequence>MSTTTSTRELLTLLGAVARKQYILLRRYPVNTVGGLLAIYVFFALIFFGGRAVAGPAFDDSLDSLIVGYFLVTMAFSAYQDLAGNVMTEAQWGTLEQLYMAPLGFGRVMAAKTVVNVAFSFLWGGATLVLMLVTTGRSLTVDLLTVVPIGVFALASVVGVGFVMAGLALLYKRVNSIFGLLQFGFIGLAAAPVEQAPLLKLLPLAQGSFMLQRAMTGGVRLWEFPMSDIAVLVAVGVGYAVVGYLVFSVLTRRARQRGVLGHY</sequence>
<dbReference type="AlphaFoldDB" id="A0A643K0L7"/>
<accession>A0A643K0L7</accession>
<dbReference type="RefSeq" id="WP_151139113.1">
    <property type="nucleotide sequence ID" value="NZ_VZUS01000001.1"/>
</dbReference>
<organism evidence="2">
    <name type="scientific">Haloferax sp. CBA1149</name>
    <dbReference type="NCBI Taxonomy" id="2650753"/>
    <lineage>
        <taxon>Archaea</taxon>
        <taxon>Methanobacteriati</taxon>
        <taxon>Methanobacteriota</taxon>
        <taxon>Stenosarchaea group</taxon>
        <taxon>Halobacteria</taxon>
        <taxon>Halobacteriales</taxon>
        <taxon>Haloferacaceae</taxon>
        <taxon>Haloferax</taxon>
    </lineage>
</organism>
<proteinExistence type="predicted"/>
<evidence type="ECO:0000256" key="1">
    <source>
        <dbReference type="SAM" id="Phobius"/>
    </source>
</evidence>
<feature type="transmembrane region" description="Helical" evidence="1">
    <location>
        <begin position="28"/>
        <end position="49"/>
    </location>
</feature>
<dbReference type="InterPro" id="IPR051784">
    <property type="entry name" value="Nod_factor_ABC_transporter"/>
</dbReference>
<gene>
    <name evidence="2" type="ORF">Hfx1149_13235</name>
</gene>
<comment type="caution">
    <text evidence="2">The sequence shown here is derived from an EMBL/GenBank/DDBJ whole genome shotgun (WGS) entry which is preliminary data.</text>
</comment>
<feature type="transmembrane region" description="Helical" evidence="1">
    <location>
        <begin position="61"/>
        <end position="79"/>
    </location>
</feature>
<protein>
    <submittedName>
        <fullName evidence="2">ABC transporter permease</fullName>
    </submittedName>
</protein>
<keyword evidence="1" id="KW-0812">Transmembrane</keyword>
<dbReference type="PANTHER" id="PTHR43229:SF6">
    <property type="entry name" value="ABC-TYPE MULTIDRUG TRANSPORT SYSTEM, PERMEASE COMPONENT"/>
    <property type="match status" value="1"/>
</dbReference>
<evidence type="ECO:0000313" key="2">
    <source>
        <dbReference type="EMBL" id="KAB1188944.1"/>
    </source>
</evidence>
<keyword evidence="1" id="KW-1133">Transmembrane helix</keyword>
<keyword evidence="1" id="KW-0472">Membrane</keyword>